<comment type="caution">
    <text evidence="1">The sequence shown here is derived from an EMBL/GenBank/DDBJ whole genome shotgun (WGS) entry which is preliminary data.</text>
</comment>
<reference evidence="1" key="1">
    <citation type="submission" date="2022-10" db="EMBL/GenBank/DDBJ databases">
        <authorList>
            <person name="Hyden B.L."/>
            <person name="Feng K."/>
            <person name="Yates T."/>
            <person name="Jawdy S."/>
            <person name="Smart L.B."/>
            <person name="Muchero W."/>
        </authorList>
    </citation>
    <scope>NUCLEOTIDE SEQUENCE</scope>
    <source>
        <tissue evidence="1">Shoot tip</tissue>
    </source>
</reference>
<dbReference type="EMBL" id="JAPFFI010000023">
    <property type="protein sequence ID" value="KAJ6322734.1"/>
    <property type="molecule type" value="Genomic_DNA"/>
</dbReference>
<evidence type="ECO:0000313" key="1">
    <source>
        <dbReference type="EMBL" id="KAJ6322734.1"/>
    </source>
</evidence>
<organism evidence="1 2">
    <name type="scientific">Salix suchowensis</name>
    <dbReference type="NCBI Taxonomy" id="1278906"/>
    <lineage>
        <taxon>Eukaryota</taxon>
        <taxon>Viridiplantae</taxon>
        <taxon>Streptophyta</taxon>
        <taxon>Embryophyta</taxon>
        <taxon>Tracheophyta</taxon>
        <taxon>Spermatophyta</taxon>
        <taxon>Magnoliopsida</taxon>
        <taxon>eudicotyledons</taxon>
        <taxon>Gunneridae</taxon>
        <taxon>Pentapetalae</taxon>
        <taxon>rosids</taxon>
        <taxon>fabids</taxon>
        <taxon>Malpighiales</taxon>
        <taxon>Salicaceae</taxon>
        <taxon>Saliceae</taxon>
        <taxon>Salix</taxon>
    </lineage>
</organism>
<proteinExistence type="predicted"/>
<dbReference type="Proteomes" id="UP001141253">
    <property type="component" value="Chromosome 8"/>
</dbReference>
<reference evidence="1" key="2">
    <citation type="journal article" date="2023" name="Int. J. Mol. Sci.">
        <title>De Novo Assembly and Annotation of 11 Diverse Shrub Willow (Salix) Genomes Reveals Novel Gene Organization in Sex-Linked Regions.</title>
        <authorList>
            <person name="Hyden B."/>
            <person name="Feng K."/>
            <person name="Yates T.B."/>
            <person name="Jawdy S."/>
            <person name="Cereghino C."/>
            <person name="Smart L.B."/>
            <person name="Muchero W."/>
        </authorList>
    </citation>
    <scope>NUCLEOTIDE SEQUENCE</scope>
    <source>
        <tissue evidence="1">Shoot tip</tissue>
    </source>
</reference>
<accession>A0ABQ9A552</accession>
<sequence length="134" mass="15236">MAGAREITGATKILFGNNRKTLYVQRDLPINRRNQLLLGMLRGHRPAFGVSNKRTVSLRFRAQSKPRDFVSGAVTSSVDEQSSLIEKPSWISIQKLGALRWLQKETYEPENLGTGSFLEKKMKGRRGLWVDRGY</sequence>
<name>A0ABQ9A552_9ROSI</name>
<keyword evidence="2" id="KW-1185">Reference proteome</keyword>
<evidence type="ECO:0000313" key="2">
    <source>
        <dbReference type="Proteomes" id="UP001141253"/>
    </source>
</evidence>
<gene>
    <name evidence="1" type="ORF">OIU77_012555</name>
</gene>
<protein>
    <submittedName>
        <fullName evidence="1">Uncharacterized protein</fullName>
    </submittedName>
</protein>